<evidence type="ECO:0000313" key="5">
    <source>
        <dbReference type="EMBL" id="KAG6662276.1"/>
    </source>
</evidence>
<dbReference type="Proteomes" id="UP000811609">
    <property type="component" value="Chromosome 3"/>
</dbReference>
<keyword evidence="2" id="KW-0620">Polyamine biosynthesis</keyword>
<sequence>MRRVLKLSFTSLTCCTFCASLALNLSSSFWKQHGRNGSSKYQSMMIFQSSADGKVFVLDGALQFTEKDECSYQEMMTHLPLCSIPNPNKVVQLIW</sequence>
<dbReference type="AlphaFoldDB" id="A0A8T1R5Z3"/>
<dbReference type="PANTHER" id="PTHR11558:SF44">
    <property type="entry name" value="PABS DOMAIN-CONTAINING PROTEIN"/>
    <property type="match status" value="1"/>
</dbReference>
<dbReference type="PANTHER" id="PTHR11558">
    <property type="entry name" value="SPERMIDINE/SPERMINE SYNTHASE"/>
    <property type="match status" value="1"/>
</dbReference>
<name>A0A8T1R5Z3_CARIL</name>
<comment type="caution">
    <text evidence="5">The sequence shown here is derived from an EMBL/GenBank/DDBJ whole genome shotgun (WGS) entry which is preliminary data.</text>
</comment>
<evidence type="ECO:0000256" key="2">
    <source>
        <dbReference type="PROSITE-ProRule" id="PRU00354"/>
    </source>
</evidence>
<keyword evidence="1 2" id="KW-0808">Transferase</keyword>
<gene>
    <name evidence="5" type="ORF">CIPAW_03G231700</name>
</gene>
<protein>
    <recommendedName>
        <fullName evidence="4">PABS domain-containing protein</fullName>
    </recommendedName>
</protein>
<dbReference type="PROSITE" id="PS51006">
    <property type="entry name" value="PABS_2"/>
    <property type="match status" value="1"/>
</dbReference>
<keyword evidence="6" id="KW-1185">Reference proteome</keyword>
<comment type="caution">
    <text evidence="2">Lacks conserved residue(s) required for the propagation of feature annotation.</text>
</comment>
<organism evidence="5 6">
    <name type="scientific">Carya illinoinensis</name>
    <name type="common">Pecan</name>
    <dbReference type="NCBI Taxonomy" id="32201"/>
    <lineage>
        <taxon>Eukaryota</taxon>
        <taxon>Viridiplantae</taxon>
        <taxon>Streptophyta</taxon>
        <taxon>Embryophyta</taxon>
        <taxon>Tracheophyta</taxon>
        <taxon>Spermatophyta</taxon>
        <taxon>Magnoliopsida</taxon>
        <taxon>eudicotyledons</taxon>
        <taxon>Gunneridae</taxon>
        <taxon>Pentapetalae</taxon>
        <taxon>rosids</taxon>
        <taxon>fabids</taxon>
        <taxon>Fagales</taxon>
        <taxon>Juglandaceae</taxon>
        <taxon>Carya</taxon>
    </lineage>
</organism>
<dbReference type="GO" id="GO:0004766">
    <property type="term" value="F:spermidine synthase activity"/>
    <property type="evidence" value="ECO:0007669"/>
    <property type="project" value="TreeGrafter"/>
</dbReference>
<reference evidence="5" key="1">
    <citation type="submission" date="2020-12" db="EMBL/GenBank/DDBJ databases">
        <title>WGS assembly of Carya illinoinensis cv. Pawnee.</title>
        <authorList>
            <person name="Platts A."/>
            <person name="Shu S."/>
            <person name="Wright S."/>
            <person name="Barry K."/>
            <person name="Edger P."/>
            <person name="Pires J.C."/>
            <person name="Schmutz J."/>
        </authorList>
    </citation>
    <scope>NUCLEOTIDE SEQUENCE</scope>
    <source>
        <tissue evidence="5">Leaf</tissue>
    </source>
</reference>
<evidence type="ECO:0000256" key="1">
    <source>
        <dbReference type="ARBA" id="ARBA00022679"/>
    </source>
</evidence>
<accession>A0A8T1R5Z3</accession>
<dbReference type="GO" id="GO:0008295">
    <property type="term" value="P:spermidine biosynthetic process"/>
    <property type="evidence" value="ECO:0007669"/>
    <property type="project" value="TreeGrafter"/>
</dbReference>
<dbReference type="InterPro" id="IPR035246">
    <property type="entry name" value="Spermidine_synt_N"/>
</dbReference>
<feature type="domain" description="PABS" evidence="4">
    <location>
        <begin position="6"/>
        <end position="95"/>
    </location>
</feature>
<dbReference type="InterPro" id="IPR030374">
    <property type="entry name" value="PABS"/>
</dbReference>
<feature type="signal peptide" evidence="3">
    <location>
        <begin position="1"/>
        <end position="22"/>
    </location>
</feature>
<dbReference type="InterPro" id="IPR001045">
    <property type="entry name" value="Spermi_synthase"/>
</dbReference>
<dbReference type="GO" id="GO:0005829">
    <property type="term" value="C:cytosol"/>
    <property type="evidence" value="ECO:0007669"/>
    <property type="project" value="TreeGrafter"/>
</dbReference>
<dbReference type="Pfam" id="PF17284">
    <property type="entry name" value="Spermine_synt_N"/>
    <property type="match status" value="1"/>
</dbReference>
<feature type="chain" id="PRO_5035927999" description="PABS domain-containing protein" evidence="3">
    <location>
        <begin position="23"/>
        <end position="95"/>
    </location>
</feature>
<keyword evidence="3" id="KW-0732">Signal</keyword>
<proteinExistence type="predicted"/>
<evidence type="ECO:0000256" key="3">
    <source>
        <dbReference type="SAM" id="SignalP"/>
    </source>
</evidence>
<evidence type="ECO:0000313" key="6">
    <source>
        <dbReference type="Proteomes" id="UP000811609"/>
    </source>
</evidence>
<dbReference type="EMBL" id="CM031811">
    <property type="protein sequence ID" value="KAG6662276.1"/>
    <property type="molecule type" value="Genomic_DNA"/>
</dbReference>
<evidence type="ECO:0000259" key="4">
    <source>
        <dbReference type="PROSITE" id="PS51006"/>
    </source>
</evidence>